<evidence type="ECO:0000256" key="4">
    <source>
        <dbReference type="SAM" id="MobiDB-lite"/>
    </source>
</evidence>
<feature type="region of interest" description="Disordered" evidence="4">
    <location>
        <begin position="1"/>
        <end position="87"/>
    </location>
</feature>
<proteinExistence type="predicted"/>
<dbReference type="PANTHER" id="PTHR33388:SF1">
    <property type="entry name" value="PROTEIN SPEAR2"/>
    <property type="match status" value="1"/>
</dbReference>
<evidence type="ECO:0000256" key="3">
    <source>
        <dbReference type="ARBA" id="ARBA00023163"/>
    </source>
</evidence>
<dbReference type="InterPro" id="IPR040356">
    <property type="entry name" value="SPEAR"/>
</dbReference>
<sequence length="398" mass="42818">MAQEDQTHKSLGSGGSSSSSSSKKLKEKKVPQRGLGVAQLEKIRLEEQQKTVATSMLSPSPPPPSLLLPNYDNLANRSPSSSVPFPSQSAHHIVVKRPSYDPYQLANLAHHNAYEIPGNSKVPKVWNSCEYFLDQGENSPKLNPGLALNMNPPYEPNPIRPLSGLVQRTQNYEHVSPSMVNVPTPALLPPASNSQMEPPSNQSYYGNNALIWPEGEQMAGKKRSHAFLHPPPGPSFNLKFPTFSAQPRADGAASCGNGSAFNPAQSTPKLREGPCSYPASVHERNSESSIEENSAGSANFLTLSLPATATAASLSSKFNVPFSCLAFPNYEIPGFKTNPSQGIEDEPIFQPGLGRPSERPPFHSFLPPAKKQNCEAISMAVNNSSGGTGENVDLNLKL</sequence>
<feature type="compositionally biased region" description="Low complexity" evidence="4">
    <location>
        <begin position="78"/>
        <end position="87"/>
    </location>
</feature>
<accession>A0AA88ANN8</accession>
<protein>
    <submittedName>
        <fullName evidence="5">Uncharacterized protein</fullName>
    </submittedName>
</protein>
<keyword evidence="1" id="KW-0678">Repressor</keyword>
<keyword evidence="6" id="KW-1185">Reference proteome</keyword>
<dbReference type="AlphaFoldDB" id="A0AA88ANN8"/>
<comment type="caution">
    <text evidence="5">The sequence shown here is derived from an EMBL/GenBank/DDBJ whole genome shotgun (WGS) entry which is preliminary data.</text>
</comment>
<dbReference type="Proteomes" id="UP001187192">
    <property type="component" value="Unassembled WGS sequence"/>
</dbReference>
<evidence type="ECO:0000313" key="6">
    <source>
        <dbReference type="Proteomes" id="UP001187192"/>
    </source>
</evidence>
<evidence type="ECO:0000313" key="5">
    <source>
        <dbReference type="EMBL" id="GMN54427.1"/>
    </source>
</evidence>
<evidence type="ECO:0000256" key="1">
    <source>
        <dbReference type="ARBA" id="ARBA00022491"/>
    </source>
</evidence>
<gene>
    <name evidence="5" type="ORF">TIFTF001_023551</name>
</gene>
<dbReference type="PANTHER" id="PTHR33388">
    <property type="entry name" value="OS01G0212500 PROTEIN"/>
    <property type="match status" value="1"/>
</dbReference>
<keyword evidence="3" id="KW-0804">Transcription</keyword>
<feature type="compositionally biased region" description="Polar residues" evidence="4">
    <location>
        <begin position="256"/>
        <end position="268"/>
    </location>
</feature>
<dbReference type="EMBL" id="BTGU01000051">
    <property type="protein sequence ID" value="GMN54427.1"/>
    <property type="molecule type" value="Genomic_DNA"/>
</dbReference>
<dbReference type="GO" id="GO:0003700">
    <property type="term" value="F:DNA-binding transcription factor activity"/>
    <property type="evidence" value="ECO:0007669"/>
    <property type="project" value="InterPro"/>
</dbReference>
<feature type="region of interest" description="Disordered" evidence="4">
    <location>
        <begin position="238"/>
        <end position="281"/>
    </location>
</feature>
<reference evidence="5" key="1">
    <citation type="submission" date="2023-07" db="EMBL/GenBank/DDBJ databases">
        <title>draft genome sequence of fig (Ficus carica).</title>
        <authorList>
            <person name="Takahashi T."/>
            <person name="Nishimura K."/>
        </authorList>
    </citation>
    <scope>NUCLEOTIDE SEQUENCE</scope>
</reference>
<name>A0AA88ANN8_FICCA</name>
<organism evidence="5 6">
    <name type="scientific">Ficus carica</name>
    <name type="common">Common fig</name>
    <dbReference type="NCBI Taxonomy" id="3494"/>
    <lineage>
        <taxon>Eukaryota</taxon>
        <taxon>Viridiplantae</taxon>
        <taxon>Streptophyta</taxon>
        <taxon>Embryophyta</taxon>
        <taxon>Tracheophyta</taxon>
        <taxon>Spermatophyta</taxon>
        <taxon>Magnoliopsida</taxon>
        <taxon>eudicotyledons</taxon>
        <taxon>Gunneridae</taxon>
        <taxon>Pentapetalae</taxon>
        <taxon>rosids</taxon>
        <taxon>fabids</taxon>
        <taxon>Rosales</taxon>
        <taxon>Moraceae</taxon>
        <taxon>Ficeae</taxon>
        <taxon>Ficus</taxon>
    </lineage>
</organism>
<evidence type="ECO:0000256" key="2">
    <source>
        <dbReference type="ARBA" id="ARBA00023015"/>
    </source>
</evidence>
<keyword evidence="2" id="KW-0805">Transcription regulation</keyword>